<evidence type="ECO:0000313" key="3">
    <source>
        <dbReference type="Proteomes" id="UP001174909"/>
    </source>
</evidence>
<gene>
    <name evidence="2" type="ORF">GBAR_LOCUS4769</name>
</gene>
<accession>A0AA35R813</accession>
<keyword evidence="1" id="KW-0812">Transmembrane</keyword>
<name>A0AA35R813_GEOBA</name>
<proteinExistence type="predicted"/>
<comment type="caution">
    <text evidence="2">The sequence shown here is derived from an EMBL/GenBank/DDBJ whole genome shotgun (WGS) entry which is preliminary data.</text>
</comment>
<dbReference type="AlphaFoldDB" id="A0AA35R813"/>
<keyword evidence="3" id="KW-1185">Reference proteome</keyword>
<evidence type="ECO:0000313" key="2">
    <source>
        <dbReference type="EMBL" id="CAI8006530.1"/>
    </source>
</evidence>
<reference evidence="2" key="1">
    <citation type="submission" date="2023-03" db="EMBL/GenBank/DDBJ databases">
        <authorList>
            <person name="Steffen K."/>
            <person name="Cardenas P."/>
        </authorList>
    </citation>
    <scope>NUCLEOTIDE SEQUENCE</scope>
</reference>
<evidence type="ECO:0000256" key="1">
    <source>
        <dbReference type="SAM" id="Phobius"/>
    </source>
</evidence>
<feature type="transmembrane region" description="Helical" evidence="1">
    <location>
        <begin position="271"/>
        <end position="292"/>
    </location>
</feature>
<dbReference type="Proteomes" id="UP001174909">
    <property type="component" value="Unassembled WGS sequence"/>
</dbReference>
<keyword evidence="1" id="KW-1133">Transmembrane helix</keyword>
<dbReference type="EMBL" id="CASHTH010000693">
    <property type="protein sequence ID" value="CAI8006530.1"/>
    <property type="molecule type" value="Genomic_DNA"/>
</dbReference>
<sequence>MEILPSNSVYTKAKGMSVFDINLLDPDADTLRAIRETVTQEMKEMKELDVPLSYVMFEREAMVHMKELKRTVKVLKLEECFDLGRRLKMNEDAVKNALKYFNKNNIMLFFEEIGEGLVILDHSTLIDFVNTVIFFSYEAANGEKGQIIKANERDSLSKGLITEAILKRMQHIFVPEIFEACHAIKVFENLYIIAKNSEKENDYIMMCLLPRLSVKELESRKLVFTTCDPVEPLRLHFGIGDPPEWQQYCSPQWLFWQHYCLPHYRLSIGEYVLMFYMTKLLYAFIMTWLYFVRKN</sequence>
<protein>
    <submittedName>
        <fullName evidence="2">Uncharacterized protein</fullName>
    </submittedName>
</protein>
<keyword evidence="1" id="KW-0472">Membrane</keyword>
<organism evidence="2 3">
    <name type="scientific">Geodia barretti</name>
    <name type="common">Barrett's horny sponge</name>
    <dbReference type="NCBI Taxonomy" id="519541"/>
    <lineage>
        <taxon>Eukaryota</taxon>
        <taxon>Metazoa</taxon>
        <taxon>Porifera</taxon>
        <taxon>Demospongiae</taxon>
        <taxon>Heteroscleromorpha</taxon>
        <taxon>Tetractinellida</taxon>
        <taxon>Astrophorina</taxon>
        <taxon>Geodiidae</taxon>
        <taxon>Geodia</taxon>
    </lineage>
</organism>